<dbReference type="EMBL" id="CP063304">
    <property type="protein sequence ID" value="QOV19390.1"/>
    <property type="molecule type" value="Genomic_DNA"/>
</dbReference>
<feature type="domain" description="HTH merR-type" evidence="2">
    <location>
        <begin position="1"/>
        <end position="70"/>
    </location>
</feature>
<keyword evidence="1" id="KW-0238">DNA-binding</keyword>
<evidence type="ECO:0000313" key="3">
    <source>
        <dbReference type="EMBL" id="QOV19390.1"/>
    </source>
</evidence>
<dbReference type="GO" id="GO:0003700">
    <property type="term" value="F:DNA-binding transcription factor activity"/>
    <property type="evidence" value="ECO:0007669"/>
    <property type="project" value="InterPro"/>
</dbReference>
<dbReference type="Pfam" id="PF13411">
    <property type="entry name" value="MerR_1"/>
    <property type="match status" value="1"/>
</dbReference>
<reference evidence="3 4" key="1">
    <citation type="submission" date="2020-10" db="EMBL/GenBank/DDBJ databases">
        <title>Blautia liquoris sp.nov., isolated from the mud in a fermentation cellar used for the production of Chinese strong-flavoured liquor.</title>
        <authorList>
            <person name="Lu L."/>
        </authorList>
    </citation>
    <scope>NUCLEOTIDE SEQUENCE [LARGE SCALE GENOMIC DNA]</scope>
    <source>
        <strain evidence="3 4">LZLJ-3</strain>
    </source>
</reference>
<protein>
    <submittedName>
        <fullName evidence="3">MerR family transcriptional regulator</fullName>
    </submittedName>
</protein>
<sequence>MNTVKEISKITGISIRTLRYYDEIGLLKPTELSKAGYRLYDQKALERLQQILFFRELEIPLKDIKNIMDHSYLDKEQLLAVQKSMLEKKRNRLNGIIELISDVMKGVNTMNFNEFDEIDVNVIIENMKKDLSEEQFNEFIKKYGGGSIDAYQEKLKQTLNNESNKTAMLRWYGSKEKIIEGQKPIQDMESLRAELDDIYKEFSRLPEDVNEEDTYFLVARLEFLYKQMLNMDNARNFLLDLANEYLQNQKLAETQDDQYGIGTTKHVAEAIQQYYGV</sequence>
<evidence type="ECO:0000256" key="1">
    <source>
        <dbReference type="ARBA" id="ARBA00023125"/>
    </source>
</evidence>
<dbReference type="PANTHER" id="PTHR30204">
    <property type="entry name" value="REDOX-CYCLING DRUG-SENSING TRANSCRIPTIONAL ACTIVATOR SOXR"/>
    <property type="match status" value="1"/>
</dbReference>
<proteinExistence type="predicted"/>
<evidence type="ECO:0000259" key="2">
    <source>
        <dbReference type="PROSITE" id="PS50937"/>
    </source>
</evidence>
<dbReference type="PANTHER" id="PTHR30204:SF90">
    <property type="entry name" value="HTH-TYPE TRANSCRIPTIONAL ACTIVATOR MTA"/>
    <property type="match status" value="1"/>
</dbReference>
<evidence type="ECO:0000313" key="4">
    <source>
        <dbReference type="Proteomes" id="UP000593601"/>
    </source>
</evidence>
<dbReference type="SUPFAM" id="SSF46955">
    <property type="entry name" value="Putative DNA-binding domain"/>
    <property type="match status" value="1"/>
</dbReference>
<name>A0A7M2RJ67_9FIRM</name>
<dbReference type="SMART" id="SM00422">
    <property type="entry name" value="HTH_MERR"/>
    <property type="match status" value="1"/>
</dbReference>
<dbReference type="InterPro" id="IPR047057">
    <property type="entry name" value="MerR_fam"/>
</dbReference>
<dbReference type="CDD" id="cd01106">
    <property type="entry name" value="HTH_TipAL-Mta"/>
    <property type="match status" value="1"/>
</dbReference>
<dbReference type="KEGG" id="bliq:INP51_15910"/>
<dbReference type="RefSeq" id="WP_193735710.1">
    <property type="nucleotide sequence ID" value="NZ_CP063304.1"/>
</dbReference>
<accession>A0A7M2RJ67</accession>
<keyword evidence="4" id="KW-1185">Reference proteome</keyword>
<dbReference type="InterPro" id="IPR000551">
    <property type="entry name" value="MerR-type_HTH_dom"/>
</dbReference>
<organism evidence="3 4">
    <name type="scientific">Blautia liquoris</name>
    <dbReference type="NCBI Taxonomy" id="2779518"/>
    <lineage>
        <taxon>Bacteria</taxon>
        <taxon>Bacillati</taxon>
        <taxon>Bacillota</taxon>
        <taxon>Clostridia</taxon>
        <taxon>Lachnospirales</taxon>
        <taxon>Lachnospiraceae</taxon>
        <taxon>Blautia</taxon>
    </lineage>
</organism>
<dbReference type="Proteomes" id="UP000593601">
    <property type="component" value="Chromosome"/>
</dbReference>
<dbReference type="Gene3D" id="1.10.1660.10">
    <property type="match status" value="1"/>
</dbReference>
<dbReference type="PROSITE" id="PS50937">
    <property type="entry name" value="HTH_MERR_2"/>
    <property type="match status" value="1"/>
</dbReference>
<dbReference type="AlphaFoldDB" id="A0A7M2RJ67"/>
<dbReference type="GO" id="GO:0003677">
    <property type="term" value="F:DNA binding"/>
    <property type="evidence" value="ECO:0007669"/>
    <property type="project" value="UniProtKB-KW"/>
</dbReference>
<dbReference type="PRINTS" id="PR00040">
    <property type="entry name" value="HTHMERR"/>
</dbReference>
<gene>
    <name evidence="3" type="ORF">INP51_15910</name>
</gene>
<dbReference type="InterPro" id="IPR009061">
    <property type="entry name" value="DNA-bd_dom_put_sf"/>
</dbReference>